<keyword evidence="1 4" id="KW-0808">Transferase</keyword>
<sequence>MAQSRADAAVAGSLAGLARLLTGAVPVWRGPRSSDRPRVYYANHSSHFDAVTVWAGLPPELRSRTRPVAAADYWEKTRLRRHLAARVFRAVLIDRAGGGPAATQEMAAVLREGDSLILFPEGTRGDGREVAPFKSGLHHLAVAVPEAELVPVRLSNLNRVLPKGERVPVPVIARLVFGEPLAVVPGEPKDAMLTRARQALLALEER</sequence>
<dbReference type="SUPFAM" id="SSF69593">
    <property type="entry name" value="Glycerol-3-phosphate (1)-acyltransferase"/>
    <property type="match status" value="1"/>
</dbReference>
<dbReference type="Pfam" id="PF01553">
    <property type="entry name" value="Acyltransferase"/>
    <property type="match status" value="1"/>
</dbReference>
<feature type="domain" description="Phospholipid/glycerol acyltransferase" evidence="3">
    <location>
        <begin position="38"/>
        <end position="157"/>
    </location>
</feature>
<evidence type="ECO:0000256" key="1">
    <source>
        <dbReference type="ARBA" id="ARBA00022679"/>
    </source>
</evidence>
<dbReference type="SMART" id="SM00563">
    <property type="entry name" value="PlsC"/>
    <property type="match status" value="1"/>
</dbReference>
<protein>
    <submittedName>
        <fullName evidence="4">1-acyl-sn-glycerol-3-phosphate acyltransferase</fullName>
    </submittedName>
</protein>
<name>A0A5C8Z5A6_9ACTN</name>
<evidence type="ECO:0000313" key="5">
    <source>
        <dbReference type="Proteomes" id="UP000321234"/>
    </source>
</evidence>
<keyword evidence="5" id="KW-1185">Reference proteome</keyword>
<reference evidence="4 5" key="1">
    <citation type="submission" date="2019-07" db="EMBL/GenBank/DDBJ databases">
        <title>Quadrisphaera sp. strain DD2A genome sequencing and assembly.</title>
        <authorList>
            <person name="Kim I."/>
        </authorList>
    </citation>
    <scope>NUCLEOTIDE SEQUENCE [LARGE SCALE GENOMIC DNA]</scope>
    <source>
        <strain evidence="4 5">DD2A</strain>
    </source>
</reference>
<dbReference type="CDD" id="cd07989">
    <property type="entry name" value="LPLAT_AGPAT-like"/>
    <property type="match status" value="1"/>
</dbReference>
<gene>
    <name evidence="4" type="ORF">FMM08_18380</name>
</gene>
<dbReference type="Proteomes" id="UP000321234">
    <property type="component" value="Unassembled WGS sequence"/>
</dbReference>
<dbReference type="GO" id="GO:0003841">
    <property type="term" value="F:1-acylglycerol-3-phosphate O-acyltransferase activity"/>
    <property type="evidence" value="ECO:0007669"/>
    <property type="project" value="TreeGrafter"/>
</dbReference>
<dbReference type="EMBL" id="VKAC01000012">
    <property type="protein sequence ID" value="TXR52807.1"/>
    <property type="molecule type" value="Genomic_DNA"/>
</dbReference>
<dbReference type="InterPro" id="IPR002123">
    <property type="entry name" value="Plipid/glycerol_acylTrfase"/>
</dbReference>
<accession>A0A5C8Z5A6</accession>
<dbReference type="PANTHER" id="PTHR10434:SF11">
    <property type="entry name" value="1-ACYL-SN-GLYCEROL-3-PHOSPHATE ACYLTRANSFERASE"/>
    <property type="match status" value="1"/>
</dbReference>
<evidence type="ECO:0000256" key="2">
    <source>
        <dbReference type="ARBA" id="ARBA00023315"/>
    </source>
</evidence>
<organism evidence="4 5">
    <name type="scientific">Quadrisphaera setariae</name>
    <dbReference type="NCBI Taxonomy" id="2593304"/>
    <lineage>
        <taxon>Bacteria</taxon>
        <taxon>Bacillati</taxon>
        <taxon>Actinomycetota</taxon>
        <taxon>Actinomycetes</taxon>
        <taxon>Kineosporiales</taxon>
        <taxon>Kineosporiaceae</taxon>
        <taxon>Quadrisphaera</taxon>
    </lineage>
</organism>
<evidence type="ECO:0000259" key="3">
    <source>
        <dbReference type="SMART" id="SM00563"/>
    </source>
</evidence>
<dbReference type="PANTHER" id="PTHR10434">
    <property type="entry name" value="1-ACYL-SN-GLYCEROL-3-PHOSPHATE ACYLTRANSFERASE"/>
    <property type="match status" value="1"/>
</dbReference>
<comment type="caution">
    <text evidence="4">The sequence shown here is derived from an EMBL/GenBank/DDBJ whole genome shotgun (WGS) entry which is preliminary data.</text>
</comment>
<dbReference type="OrthoDB" id="5184723at2"/>
<evidence type="ECO:0000313" key="4">
    <source>
        <dbReference type="EMBL" id="TXR52807.1"/>
    </source>
</evidence>
<dbReference type="GO" id="GO:0006654">
    <property type="term" value="P:phosphatidic acid biosynthetic process"/>
    <property type="evidence" value="ECO:0007669"/>
    <property type="project" value="TreeGrafter"/>
</dbReference>
<proteinExistence type="predicted"/>
<dbReference type="AlphaFoldDB" id="A0A5C8Z5A6"/>
<keyword evidence="2 4" id="KW-0012">Acyltransferase</keyword>